<accession>A0AAV4ZWA6</accession>
<dbReference type="Proteomes" id="UP001050691">
    <property type="component" value="Unassembled WGS sequence"/>
</dbReference>
<comment type="caution">
    <text evidence="2">The sequence shown here is derived from an EMBL/GenBank/DDBJ whole genome shotgun (WGS) entry which is preliminary data.</text>
</comment>
<reference evidence="2" key="1">
    <citation type="submission" date="2021-10" db="EMBL/GenBank/DDBJ databases">
        <title>De novo Genome Assembly of Clathrus columnatus (Basidiomycota, Fungi) Using Illumina and Nanopore Sequence Data.</title>
        <authorList>
            <person name="Ogiso-Tanaka E."/>
            <person name="Itagaki H."/>
            <person name="Hosoya T."/>
            <person name="Hosaka K."/>
        </authorList>
    </citation>
    <scope>NUCLEOTIDE SEQUENCE</scope>
    <source>
        <strain evidence="2">MO-923</strain>
    </source>
</reference>
<dbReference type="AlphaFoldDB" id="A0AAV4ZWA6"/>
<dbReference type="EMBL" id="BPWL01000001">
    <property type="protein sequence ID" value="GJJ06001.1"/>
    <property type="molecule type" value="Genomic_DNA"/>
</dbReference>
<protein>
    <submittedName>
        <fullName evidence="2">Uncharacterized protein</fullName>
    </submittedName>
</protein>
<evidence type="ECO:0000313" key="3">
    <source>
        <dbReference type="Proteomes" id="UP001050691"/>
    </source>
</evidence>
<sequence>MSLSSHLKPFYSQTPHGIIIPQLIKEMILQFYKLASVTSSSQPISIVALNIALFCGNIATILSDTLAFIGTIYQVWGIWKSKRRLGLQSNHKKDLVTSIFEQASYFSLQPLQPYWGLFSTLLICEFTLALRRRNTKQPTLNLSDIQLPTLSLPSQDDPARTQRSVPERLHESLVAEMAEPDPAGNPNSGEPNIDYLKVTSSNNVNPTNNAI</sequence>
<feature type="compositionally biased region" description="Low complexity" evidence="1">
    <location>
        <begin position="198"/>
        <end position="211"/>
    </location>
</feature>
<name>A0AAV4ZWA6_9AGAM</name>
<evidence type="ECO:0000256" key="1">
    <source>
        <dbReference type="SAM" id="MobiDB-lite"/>
    </source>
</evidence>
<evidence type="ECO:0000313" key="2">
    <source>
        <dbReference type="EMBL" id="GJJ06001.1"/>
    </source>
</evidence>
<feature type="region of interest" description="Disordered" evidence="1">
    <location>
        <begin position="177"/>
        <end position="211"/>
    </location>
</feature>
<proteinExistence type="predicted"/>
<organism evidence="2 3">
    <name type="scientific">Clathrus columnatus</name>
    <dbReference type="NCBI Taxonomy" id="1419009"/>
    <lineage>
        <taxon>Eukaryota</taxon>
        <taxon>Fungi</taxon>
        <taxon>Dikarya</taxon>
        <taxon>Basidiomycota</taxon>
        <taxon>Agaricomycotina</taxon>
        <taxon>Agaricomycetes</taxon>
        <taxon>Phallomycetidae</taxon>
        <taxon>Phallales</taxon>
        <taxon>Clathraceae</taxon>
        <taxon>Clathrus</taxon>
    </lineage>
</organism>
<keyword evidence="3" id="KW-1185">Reference proteome</keyword>
<gene>
    <name evidence="2" type="ORF">Clacol_000188</name>
</gene>